<dbReference type="AlphaFoldDB" id="A0A9W6RRA8"/>
<organism evidence="2 3">
    <name type="scientific">Actinoallomurus iriomotensis</name>
    <dbReference type="NCBI Taxonomy" id="478107"/>
    <lineage>
        <taxon>Bacteria</taxon>
        <taxon>Bacillati</taxon>
        <taxon>Actinomycetota</taxon>
        <taxon>Actinomycetes</taxon>
        <taxon>Streptosporangiales</taxon>
        <taxon>Thermomonosporaceae</taxon>
        <taxon>Actinoallomurus</taxon>
    </lineage>
</organism>
<dbReference type="Gene3D" id="2.60.120.430">
    <property type="entry name" value="Galactose-binding lectin"/>
    <property type="match status" value="1"/>
</dbReference>
<keyword evidence="1" id="KW-0732">Signal</keyword>
<evidence type="ECO:0000313" key="3">
    <source>
        <dbReference type="Proteomes" id="UP001165135"/>
    </source>
</evidence>
<name>A0A9W6RRA8_9ACTN</name>
<feature type="chain" id="PRO_5040994941" description="SH3 domain-containing protein" evidence="1">
    <location>
        <begin position="31"/>
        <end position="177"/>
    </location>
</feature>
<proteinExistence type="predicted"/>
<dbReference type="EMBL" id="BSTJ01000015">
    <property type="protein sequence ID" value="GLY80506.1"/>
    <property type="molecule type" value="Genomic_DNA"/>
</dbReference>
<reference evidence="2" key="1">
    <citation type="submission" date="2023-03" db="EMBL/GenBank/DDBJ databases">
        <title>Actinoallomurus iriomotensis NBRC 103681.</title>
        <authorList>
            <person name="Ichikawa N."/>
            <person name="Sato H."/>
            <person name="Tonouchi N."/>
        </authorList>
    </citation>
    <scope>NUCLEOTIDE SEQUENCE</scope>
    <source>
        <strain evidence="2">NBRC 103681</strain>
    </source>
</reference>
<evidence type="ECO:0000256" key="1">
    <source>
        <dbReference type="SAM" id="SignalP"/>
    </source>
</evidence>
<dbReference type="RefSeq" id="WP_285633543.1">
    <property type="nucleotide sequence ID" value="NZ_BSTJ01000015.1"/>
</dbReference>
<feature type="signal peptide" evidence="1">
    <location>
        <begin position="1"/>
        <end position="30"/>
    </location>
</feature>
<evidence type="ECO:0000313" key="2">
    <source>
        <dbReference type="EMBL" id="GLY80506.1"/>
    </source>
</evidence>
<accession>A0A9W6RRA8</accession>
<comment type="caution">
    <text evidence="2">The sequence shown here is derived from an EMBL/GenBank/DDBJ whole genome shotgun (WGS) entry which is preliminary data.</text>
</comment>
<sequence length="177" mass="18810">MNPRRTTAAVLGAVVLTAGLATISASPAYADPCHGTRSLELDRTFTIDARGGTIVDVEGSGRGIDLHPGDSIEVLETGGDIWAGVWFTGRNGPRGWEGWPAPNDGKWPLPGANLYSLIGEFRARQTGYPQGAFFLPGTGCIAVPSTGTTVLYLEPNDQTFSDNDGAFTAHLRVWKHV</sequence>
<gene>
    <name evidence="2" type="ORF">Airi01_087730</name>
</gene>
<protein>
    <recommendedName>
        <fullName evidence="4">SH3 domain-containing protein</fullName>
    </recommendedName>
</protein>
<evidence type="ECO:0008006" key="4">
    <source>
        <dbReference type="Google" id="ProtNLM"/>
    </source>
</evidence>
<dbReference type="Proteomes" id="UP001165135">
    <property type="component" value="Unassembled WGS sequence"/>
</dbReference>